<keyword evidence="2" id="KW-1185">Reference proteome</keyword>
<evidence type="ECO:0000313" key="1">
    <source>
        <dbReference type="EMBL" id="CAL1377142.1"/>
    </source>
</evidence>
<dbReference type="AlphaFoldDB" id="A0AAV2DU90"/>
<reference evidence="1 2" key="1">
    <citation type="submission" date="2024-04" db="EMBL/GenBank/DDBJ databases">
        <authorList>
            <person name="Fracassetti M."/>
        </authorList>
    </citation>
    <scope>NUCLEOTIDE SEQUENCE [LARGE SCALE GENOMIC DNA]</scope>
</reference>
<proteinExistence type="predicted"/>
<sequence length="67" mass="7496">MLCLLSPDVANTSSVYEVNGNPIKKHKGYLAFKFEDYNCTVEYYRGEGSIDVETGFDGLVLIPLEEC</sequence>
<dbReference type="Proteomes" id="UP001497516">
    <property type="component" value="Chromosome 3"/>
</dbReference>
<dbReference type="EMBL" id="OZ034816">
    <property type="protein sequence ID" value="CAL1377142.1"/>
    <property type="molecule type" value="Genomic_DNA"/>
</dbReference>
<protein>
    <submittedName>
        <fullName evidence="1">Uncharacterized protein</fullName>
    </submittedName>
</protein>
<accession>A0AAV2DU90</accession>
<gene>
    <name evidence="1" type="ORF">LTRI10_LOCUS18812</name>
</gene>
<organism evidence="1 2">
    <name type="scientific">Linum trigynum</name>
    <dbReference type="NCBI Taxonomy" id="586398"/>
    <lineage>
        <taxon>Eukaryota</taxon>
        <taxon>Viridiplantae</taxon>
        <taxon>Streptophyta</taxon>
        <taxon>Embryophyta</taxon>
        <taxon>Tracheophyta</taxon>
        <taxon>Spermatophyta</taxon>
        <taxon>Magnoliopsida</taxon>
        <taxon>eudicotyledons</taxon>
        <taxon>Gunneridae</taxon>
        <taxon>Pentapetalae</taxon>
        <taxon>rosids</taxon>
        <taxon>fabids</taxon>
        <taxon>Malpighiales</taxon>
        <taxon>Linaceae</taxon>
        <taxon>Linum</taxon>
    </lineage>
</organism>
<name>A0AAV2DU90_9ROSI</name>
<evidence type="ECO:0000313" key="2">
    <source>
        <dbReference type="Proteomes" id="UP001497516"/>
    </source>
</evidence>